<dbReference type="CDD" id="cd22992">
    <property type="entry name" value="MOC1"/>
    <property type="match status" value="1"/>
</dbReference>
<dbReference type="GO" id="GO:0003676">
    <property type="term" value="F:nucleic acid binding"/>
    <property type="evidence" value="ECO:0007669"/>
    <property type="project" value="InterPro"/>
</dbReference>
<name>A0A3S0X3B9_9GAMM</name>
<dbReference type="RefSeq" id="WP_126981483.1">
    <property type="nucleotide sequence ID" value="NZ_RZHD01000003.1"/>
</dbReference>
<keyword evidence="2" id="KW-1185">Reference proteome</keyword>
<accession>A0A3S0X3B9</accession>
<dbReference type="SUPFAM" id="SSF53098">
    <property type="entry name" value="Ribonuclease H-like"/>
    <property type="match status" value="1"/>
</dbReference>
<dbReference type="InterPro" id="IPR012337">
    <property type="entry name" value="RNaseH-like_sf"/>
</dbReference>
<sequence>MIIGIDPGLEGGIAVIRPDGESRAAIMPVVGKEIDVKALMAFISLVEPTMVVVEKLGVRPGQSAQSGATSGTNYGLLLGVIQALGYPLRITRPQEWKAKVLKGTKKDKDAAINHVRRAYPGVDLTPGRKRVPHDGIADAVCIAEFGRQLMAKGVE</sequence>
<dbReference type="OrthoDB" id="573331at2"/>
<keyword evidence="1" id="KW-0255">Endonuclease</keyword>
<proteinExistence type="predicted"/>
<evidence type="ECO:0000313" key="2">
    <source>
        <dbReference type="Proteomes" id="UP000286912"/>
    </source>
</evidence>
<dbReference type="InterPro" id="IPR036397">
    <property type="entry name" value="RNaseH_sf"/>
</dbReference>
<dbReference type="GO" id="GO:0008821">
    <property type="term" value="F:crossover junction DNA endonuclease activity"/>
    <property type="evidence" value="ECO:0007669"/>
    <property type="project" value="InterPro"/>
</dbReference>
<dbReference type="PANTHER" id="PTHR36015:SF6">
    <property type="entry name" value="HOLLIDAY JUNCTION RESOLVASE MOC1, CHLOROPLASTIC-RELATED"/>
    <property type="match status" value="1"/>
</dbReference>
<evidence type="ECO:0000313" key="1">
    <source>
        <dbReference type="EMBL" id="RUR48819.1"/>
    </source>
</evidence>
<organism evidence="1 2">
    <name type="scientific">Vreelandella populi</name>
    <dbReference type="NCBI Taxonomy" id="2498858"/>
    <lineage>
        <taxon>Bacteria</taxon>
        <taxon>Pseudomonadati</taxon>
        <taxon>Pseudomonadota</taxon>
        <taxon>Gammaproteobacteria</taxon>
        <taxon>Oceanospirillales</taxon>
        <taxon>Halomonadaceae</taxon>
        <taxon>Vreelandella</taxon>
    </lineage>
</organism>
<dbReference type="InterPro" id="IPR045290">
    <property type="entry name" value="MOC1-like"/>
</dbReference>
<dbReference type="Proteomes" id="UP000286912">
    <property type="component" value="Unassembled WGS sequence"/>
</dbReference>
<dbReference type="PANTHER" id="PTHR36015">
    <property type="entry name" value="HOLLIDAY JUNCTION RESOLVASE MOC1, CHLOROPLASTIC-RELATED"/>
    <property type="match status" value="1"/>
</dbReference>
<dbReference type="AlphaFoldDB" id="A0A3S0X3B9"/>
<keyword evidence="1" id="KW-0378">Hydrolase</keyword>
<comment type="caution">
    <text evidence="1">The sequence shown here is derived from an EMBL/GenBank/DDBJ whole genome shotgun (WGS) entry which is preliminary data.</text>
</comment>
<gene>
    <name evidence="1" type="ORF">ELY37_02915</name>
</gene>
<keyword evidence="1" id="KW-0540">Nuclease</keyword>
<dbReference type="EMBL" id="RZHD01000003">
    <property type="protein sequence ID" value="RUR48819.1"/>
    <property type="molecule type" value="Genomic_DNA"/>
</dbReference>
<reference evidence="1 2" key="1">
    <citation type="submission" date="2018-12" db="EMBL/GenBank/DDBJ databases">
        <title>three novel Halomonas strain isolated from plants.</title>
        <authorList>
            <person name="Sun C."/>
        </authorList>
    </citation>
    <scope>NUCLEOTIDE SEQUENCE [LARGE SCALE GENOMIC DNA]</scope>
    <source>
        <strain evidence="1 2">RC</strain>
    </source>
</reference>
<dbReference type="Gene3D" id="3.30.420.10">
    <property type="entry name" value="Ribonuclease H-like superfamily/Ribonuclease H"/>
    <property type="match status" value="1"/>
</dbReference>
<protein>
    <submittedName>
        <fullName evidence="1">Holliday junction endonuclease</fullName>
    </submittedName>
</protein>